<dbReference type="Proteomes" id="UP000886523">
    <property type="component" value="Unassembled WGS sequence"/>
</dbReference>
<organism evidence="2 3">
    <name type="scientific">Hydnum rufescens UP504</name>
    <dbReference type="NCBI Taxonomy" id="1448309"/>
    <lineage>
        <taxon>Eukaryota</taxon>
        <taxon>Fungi</taxon>
        <taxon>Dikarya</taxon>
        <taxon>Basidiomycota</taxon>
        <taxon>Agaricomycotina</taxon>
        <taxon>Agaricomycetes</taxon>
        <taxon>Cantharellales</taxon>
        <taxon>Hydnaceae</taxon>
        <taxon>Hydnum</taxon>
    </lineage>
</organism>
<evidence type="ECO:0000313" key="3">
    <source>
        <dbReference type="Proteomes" id="UP000886523"/>
    </source>
</evidence>
<proteinExistence type="predicted"/>
<reference evidence="2" key="1">
    <citation type="journal article" date="2020" name="Nat. Commun.">
        <title>Large-scale genome sequencing of mycorrhizal fungi provides insights into the early evolution of symbiotic traits.</title>
        <authorList>
            <person name="Miyauchi S."/>
            <person name="Kiss E."/>
            <person name="Kuo A."/>
            <person name="Drula E."/>
            <person name="Kohler A."/>
            <person name="Sanchez-Garcia M."/>
            <person name="Morin E."/>
            <person name="Andreopoulos B."/>
            <person name="Barry K.W."/>
            <person name="Bonito G."/>
            <person name="Buee M."/>
            <person name="Carver A."/>
            <person name="Chen C."/>
            <person name="Cichocki N."/>
            <person name="Clum A."/>
            <person name="Culley D."/>
            <person name="Crous P.W."/>
            <person name="Fauchery L."/>
            <person name="Girlanda M."/>
            <person name="Hayes R.D."/>
            <person name="Keri Z."/>
            <person name="LaButti K."/>
            <person name="Lipzen A."/>
            <person name="Lombard V."/>
            <person name="Magnuson J."/>
            <person name="Maillard F."/>
            <person name="Murat C."/>
            <person name="Nolan M."/>
            <person name="Ohm R.A."/>
            <person name="Pangilinan J."/>
            <person name="Pereira M.F."/>
            <person name="Perotto S."/>
            <person name="Peter M."/>
            <person name="Pfister S."/>
            <person name="Riley R."/>
            <person name="Sitrit Y."/>
            <person name="Stielow J.B."/>
            <person name="Szollosi G."/>
            <person name="Zifcakova L."/>
            <person name="Stursova M."/>
            <person name="Spatafora J.W."/>
            <person name="Tedersoo L."/>
            <person name="Vaario L.M."/>
            <person name="Yamada A."/>
            <person name="Yan M."/>
            <person name="Wang P."/>
            <person name="Xu J."/>
            <person name="Bruns T."/>
            <person name="Baldrian P."/>
            <person name="Vilgalys R."/>
            <person name="Dunand C."/>
            <person name="Henrissat B."/>
            <person name="Grigoriev I.V."/>
            <person name="Hibbett D."/>
            <person name="Nagy L.G."/>
            <person name="Martin F.M."/>
        </authorList>
    </citation>
    <scope>NUCLEOTIDE SEQUENCE</scope>
    <source>
        <strain evidence="2">UP504</strain>
    </source>
</reference>
<dbReference type="AlphaFoldDB" id="A0A9P6BB86"/>
<protein>
    <submittedName>
        <fullName evidence="2">Uncharacterized protein</fullName>
    </submittedName>
</protein>
<comment type="caution">
    <text evidence="2">The sequence shown here is derived from an EMBL/GenBank/DDBJ whole genome shotgun (WGS) entry which is preliminary data.</text>
</comment>
<evidence type="ECO:0000313" key="2">
    <source>
        <dbReference type="EMBL" id="KAF9520829.1"/>
    </source>
</evidence>
<feature type="compositionally biased region" description="Basic residues" evidence="1">
    <location>
        <begin position="203"/>
        <end position="213"/>
    </location>
</feature>
<dbReference type="EMBL" id="MU128910">
    <property type="protein sequence ID" value="KAF9520829.1"/>
    <property type="molecule type" value="Genomic_DNA"/>
</dbReference>
<keyword evidence="3" id="KW-1185">Reference proteome</keyword>
<evidence type="ECO:0000256" key="1">
    <source>
        <dbReference type="SAM" id="MobiDB-lite"/>
    </source>
</evidence>
<dbReference type="OrthoDB" id="3322917at2759"/>
<gene>
    <name evidence="2" type="ORF">BS47DRAFT_406536</name>
</gene>
<feature type="compositionally biased region" description="Polar residues" evidence="1">
    <location>
        <begin position="185"/>
        <end position="202"/>
    </location>
</feature>
<name>A0A9P6BB86_9AGAM</name>
<feature type="region of interest" description="Disordered" evidence="1">
    <location>
        <begin position="185"/>
        <end position="220"/>
    </location>
</feature>
<sequence length="220" mass="24324">MPQILRTQRHHSRALMSTACANSSESSTSPLASDLIPVHYYTSRLEKTRRPGGSGIEDRAWRADLRALILKDLAQGAFGTRRHRIDGPNVSYALTYQIDMPDEALCRFARDPTGVLDDPDTPTLFEVFERAKIWISGPQSSTVEAISSRNMIQHGKTQIKCNGDSINHFTFPQCSISRVPRPSSAIPTLNSLPKATPYSGTKGSRRIAWHHPRGLSGDDG</sequence>
<accession>A0A9P6BB86</accession>